<dbReference type="EMBL" id="CP092870">
    <property type="protein sequence ID" value="UYV71480.1"/>
    <property type="molecule type" value="Genomic_DNA"/>
</dbReference>
<dbReference type="InterPro" id="IPR015943">
    <property type="entry name" value="WD40/YVTN_repeat-like_dom_sf"/>
</dbReference>
<dbReference type="Gene3D" id="3.20.90.10">
    <property type="entry name" value="Tubby Protein, Chain A"/>
    <property type="match status" value="1"/>
</dbReference>
<reference evidence="10 11" key="1">
    <citation type="submission" date="2022-01" db="EMBL/GenBank/DDBJ databases">
        <title>A chromosomal length assembly of Cordylochernes scorpioides.</title>
        <authorList>
            <person name="Zeh D."/>
            <person name="Zeh J."/>
        </authorList>
    </citation>
    <scope>NUCLEOTIDE SEQUENCE [LARGE SCALE GENOMIC DNA]</scope>
    <source>
        <strain evidence="10">IN4F17</strain>
        <tissue evidence="10">Whole Body</tissue>
    </source>
</reference>
<evidence type="ECO:0000259" key="8">
    <source>
        <dbReference type="Pfam" id="PF01167"/>
    </source>
</evidence>
<dbReference type="Gene3D" id="2.130.10.10">
    <property type="entry name" value="YVTN repeat-like/Quinoprotein amine dehydrogenase"/>
    <property type="match status" value="1"/>
</dbReference>
<evidence type="ECO:0000313" key="10">
    <source>
        <dbReference type="EMBL" id="UYV71480.1"/>
    </source>
</evidence>
<protein>
    <submittedName>
        <fullName evidence="10">TULP4</fullName>
    </submittedName>
</protein>
<accession>A0ABY6KV75</accession>
<feature type="compositionally biased region" description="Basic and acidic residues" evidence="7">
    <location>
        <begin position="896"/>
        <end position="909"/>
    </location>
</feature>
<feature type="region of interest" description="Disordered" evidence="7">
    <location>
        <begin position="651"/>
        <end position="671"/>
    </location>
</feature>
<dbReference type="InterPro" id="IPR025659">
    <property type="entry name" value="Tubby-like_C"/>
</dbReference>
<keyword evidence="11" id="KW-1185">Reference proteome</keyword>
<feature type="domain" description="Tubby C-terminal" evidence="8">
    <location>
        <begin position="1084"/>
        <end position="1168"/>
    </location>
</feature>
<sequence>MGKAPDDQREDDWWKNRDSSYYMDGWLATGNIRGVVGVTLTTCYSHDSLNVPPRTNYNLRGHRAEVTIVKWNEPFQKLATCDGSGIIFVWIKHEGRWSIELMNDRSIRVTDFSWSHNGRMAVICYQDGFVLVGSAGGQRYWSSMLDVDATITCGIWSPTDQEVLFGTSNGQIVVIDVNGFRVAEVTIMGGIALTAMCWSCNKFGVETEADSTTSSPEIVRPPPICYYTPLLAASFQNGDLYLMKNYDDISPIVLRTKLKGIKMDWSSNGEVLAVAGVVSEQKGPFNVTTYTNSLFFYTETGHLRLVVPIAYNQSPVSAVTWGHEDRRVFVATGPVIHVGWVTPDAPSLQLLSAIAVYRSLRDLEAISALPLAACLKSLLDSLSTPTIKGHVPDPRQLREFVSKPPPNEVRLQCTMIRRAENDVTTTYTLFLENLGGLVPILRGRRVSKLRPEFVIYDPQAGIPEPPEEPRMEPTRPAPGTSSSESSDIDEGCASPRLPRRRKLKKNQSQQTDDVSSPFHRDPGQSELPEVESLLGPPLLELFPLDVRVIPTYVQGEKLVEITSNIWGTRFKMVGLATWLPEVLGTVSYRTSLLHLQPRQLTMVIKELRGPQPASAHRAMAADLAPTPTFSEDEDDLMDSTACIQSAPIAPMTPKKQRRSLGSSPPLMLMDPLPSCSRSRNLDYGGFLPSEEFLTLEISNERVHTIRLHPSPPSTLPKDSSKPRLKLKDSYAVNGLVQIHPHHNGSSSACGSVSSLSAGLYTSSSPPNSGQESCHSKNSFAPQCSWQSCDKPNEGGSTLTKWGSGTLVGKATSPSYSHVPRWESDLRVKKDGKFSYPGSPVTAVGNRFLFMAHRSHSIGHLNLTDAGSGGNGGATEKKSKPAFLREQRGSFKSRLHGSSDKKKENADFSGKKTSPPSSSKTSNLCNSPKTLPLLTAPHSPFSSPTASTSGFSLGAHSSHKVRLLSEEGPEIRPLPPHLQEHRGSLPDRMPLPPSGPVSRSIPSSPVAARKSAGAKSGRRGLLYSPLLLRKVLRTQFINSSDEESAFSSDDVLSDSSFKDRESFQRAFLHKKLKKRRGRLVADGGLGKEEERPPYREFILHNKAPLWNEVSQVYQLDFGGRVTQESAKNFQIEYHGRQVLQFGRIHDNAYTLDFEYPFSPLQAFAVALANVTQRLK</sequence>
<comment type="similarity">
    <text evidence="2">Belongs to the TUB family.</text>
</comment>
<feature type="region of interest" description="Disordered" evidence="7">
    <location>
        <begin position="861"/>
        <end position="953"/>
    </location>
</feature>
<evidence type="ECO:0000259" key="9">
    <source>
        <dbReference type="Pfam" id="PF24797"/>
    </source>
</evidence>
<keyword evidence="4 6" id="KW-0853">WD repeat</keyword>
<comment type="subcellular location">
    <subcellularLocation>
        <location evidence="1">Cytoplasm</location>
    </subcellularLocation>
</comment>
<keyword evidence="3" id="KW-0963">Cytoplasm</keyword>
<evidence type="ECO:0000256" key="2">
    <source>
        <dbReference type="ARBA" id="ARBA00007129"/>
    </source>
</evidence>
<feature type="repeat" description="WD" evidence="6">
    <location>
        <begin position="59"/>
        <end position="90"/>
    </location>
</feature>
<dbReference type="Pfam" id="PF01167">
    <property type="entry name" value="Tub"/>
    <property type="match status" value="1"/>
</dbReference>
<dbReference type="InterPro" id="IPR036322">
    <property type="entry name" value="WD40_repeat_dom_sf"/>
</dbReference>
<evidence type="ECO:0000256" key="1">
    <source>
        <dbReference type="ARBA" id="ARBA00004496"/>
    </source>
</evidence>
<name>A0ABY6KV75_9ARAC</name>
<dbReference type="InterPro" id="IPR001680">
    <property type="entry name" value="WD40_rpt"/>
</dbReference>
<evidence type="ECO:0000256" key="5">
    <source>
        <dbReference type="ARBA" id="ARBA00022737"/>
    </source>
</evidence>
<dbReference type="PROSITE" id="PS50082">
    <property type="entry name" value="WD_REPEATS_2"/>
    <property type="match status" value="1"/>
</dbReference>
<dbReference type="SUPFAM" id="SSF50978">
    <property type="entry name" value="WD40 repeat-like"/>
    <property type="match status" value="1"/>
</dbReference>
<feature type="region of interest" description="Disordered" evidence="7">
    <location>
        <begin position="968"/>
        <end position="1014"/>
    </location>
</feature>
<dbReference type="PANTHER" id="PTHR16517:SF2">
    <property type="entry name" value="TUBBY-RELATED PROTEIN 4"/>
    <property type="match status" value="1"/>
</dbReference>
<dbReference type="PANTHER" id="PTHR16517">
    <property type="entry name" value="TUBBY-RELATED"/>
    <property type="match status" value="1"/>
</dbReference>
<feature type="compositionally biased region" description="Low complexity" evidence="7">
    <location>
        <begin position="659"/>
        <end position="671"/>
    </location>
</feature>
<evidence type="ECO:0000256" key="6">
    <source>
        <dbReference type="PROSITE-ProRule" id="PRU00221"/>
    </source>
</evidence>
<dbReference type="SUPFAM" id="SSF54518">
    <property type="entry name" value="Tubby C-terminal domain-like"/>
    <property type="match status" value="1"/>
</dbReference>
<feature type="compositionally biased region" description="Basic and acidic residues" evidence="7">
    <location>
        <begin position="874"/>
        <end position="888"/>
    </location>
</feature>
<dbReference type="PRINTS" id="PR01573">
    <property type="entry name" value="SUPERTUBBY"/>
</dbReference>
<gene>
    <name evidence="10" type="ORF">LAZ67_8003442</name>
</gene>
<evidence type="ECO:0000256" key="3">
    <source>
        <dbReference type="ARBA" id="ARBA00022490"/>
    </source>
</evidence>
<feature type="domain" description="IFT121/TULP4 N-terminal" evidence="9">
    <location>
        <begin position="54"/>
        <end position="337"/>
    </location>
</feature>
<dbReference type="Proteomes" id="UP001235939">
    <property type="component" value="Chromosome 08"/>
</dbReference>
<evidence type="ECO:0000256" key="7">
    <source>
        <dbReference type="SAM" id="MobiDB-lite"/>
    </source>
</evidence>
<evidence type="ECO:0000313" key="11">
    <source>
        <dbReference type="Proteomes" id="UP001235939"/>
    </source>
</evidence>
<dbReference type="InterPro" id="IPR000007">
    <property type="entry name" value="Tubby_C"/>
</dbReference>
<organism evidence="10 11">
    <name type="scientific">Cordylochernes scorpioides</name>
    <dbReference type="NCBI Taxonomy" id="51811"/>
    <lineage>
        <taxon>Eukaryota</taxon>
        <taxon>Metazoa</taxon>
        <taxon>Ecdysozoa</taxon>
        <taxon>Arthropoda</taxon>
        <taxon>Chelicerata</taxon>
        <taxon>Arachnida</taxon>
        <taxon>Pseudoscorpiones</taxon>
        <taxon>Cheliferoidea</taxon>
        <taxon>Chernetidae</taxon>
        <taxon>Cordylochernes</taxon>
    </lineage>
</organism>
<dbReference type="SMART" id="SM00320">
    <property type="entry name" value="WD40"/>
    <property type="match status" value="3"/>
</dbReference>
<feature type="compositionally biased region" description="Low complexity" evidence="7">
    <location>
        <begin position="910"/>
        <end position="921"/>
    </location>
</feature>
<evidence type="ECO:0000256" key="4">
    <source>
        <dbReference type="ARBA" id="ARBA00022574"/>
    </source>
</evidence>
<keyword evidence="5" id="KW-0677">Repeat</keyword>
<dbReference type="InterPro" id="IPR056159">
    <property type="entry name" value="Beta-prop_IFT121_TULP_N"/>
</dbReference>
<proteinExistence type="inferred from homology"/>
<feature type="compositionally biased region" description="Polar residues" evidence="7">
    <location>
        <begin position="939"/>
        <end position="950"/>
    </location>
</feature>
<dbReference type="Pfam" id="PF24797">
    <property type="entry name" value="Beta-prop_WDR35_TULP_N"/>
    <property type="match status" value="1"/>
</dbReference>
<feature type="region of interest" description="Disordered" evidence="7">
    <location>
        <begin position="457"/>
        <end position="529"/>
    </location>
</feature>